<accession>A0A2I1NAV5</accession>
<organism evidence="6 7">
    <name type="scientific">Campylobacter ureolyticus</name>
    <dbReference type="NCBI Taxonomy" id="827"/>
    <lineage>
        <taxon>Bacteria</taxon>
        <taxon>Pseudomonadati</taxon>
        <taxon>Campylobacterota</taxon>
        <taxon>Epsilonproteobacteria</taxon>
        <taxon>Campylobacterales</taxon>
        <taxon>Campylobacteraceae</taxon>
        <taxon>Campylobacter</taxon>
    </lineage>
</organism>
<dbReference type="Proteomes" id="UP000234639">
    <property type="component" value="Unassembled WGS sequence"/>
</dbReference>
<dbReference type="InterPro" id="IPR011990">
    <property type="entry name" value="TPR-like_helical_dom_sf"/>
</dbReference>
<dbReference type="SUPFAM" id="SSF81901">
    <property type="entry name" value="HCP-like"/>
    <property type="match status" value="1"/>
</dbReference>
<evidence type="ECO:0000256" key="1">
    <source>
        <dbReference type="ARBA" id="ARBA00001526"/>
    </source>
</evidence>
<evidence type="ECO:0000256" key="5">
    <source>
        <dbReference type="SAM" id="SignalP"/>
    </source>
</evidence>
<keyword evidence="4" id="KW-0046">Antibiotic resistance</keyword>
<protein>
    <recommendedName>
        <fullName evidence="2">beta-lactamase</fullName>
        <ecNumber evidence="2">3.5.2.6</ecNumber>
    </recommendedName>
</protein>
<dbReference type="EMBL" id="PKHU01000003">
    <property type="protein sequence ID" value="PKZ29498.1"/>
    <property type="molecule type" value="Genomic_DNA"/>
</dbReference>
<dbReference type="AlphaFoldDB" id="A0A2I1NAV5"/>
<comment type="caution">
    <text evidence="6">The sequence shown here is derived from an EMBL/GenBank/DDBJ whole genome shotgun (WGS) entry which is preliminary data.</text>
</comment>
<proteinExistence type="predicted"/>
<dbReference type="GO" id="GO:0008800">
    <property type="term" value="F:beta-lactamase activity"/>
    <property type="evidence" value="ECO:0007669"/>
    <property type="project" value="UniProtKB-EC"/>
</dbReference>
<dbReference type="SMART" id="SM00671">
    <property type="entry name" value="SEL1"/>
    <property type="match status" value="1"/>
</dbReference>
<keyword evidence="3" id="KW-1015">Disulfide bond</keyword>
<keyword evidence="5" id="KW-0732">Signal</keyword>
<comment type="catalytic activity">
    <reaction evidence="1">
        <text>a beta-lactam + H2O = a substituted beta-amino acid</text>
        <dbReference type="Rhea" id="RHEA:20401"/>
        <dbReference type="ChEBI" id="CHEBI:15377"/>
        <dbReference type="ChEBI" id="CHEBI:35627"/>
        <dbReference type="ChEBI" id="CHEBI:140347"/>
        <dbReference type="EC" id="3.5.2.6"/>
    </reaction>
</comment>
<dbReference type="PROSITE" id="PS51257">
    <property type="entry name" value="PROKAR_LIPOPROTEIN"/>
    <property type="match status" value="1"/>
</dbReference>
<feature type="signal peptide" evidence="5">
    <location>
        <begin position="1"/>
        <end position="23"/>
    </location>
</feature>
<evidence type="ECO:0000256" key="3">
    <source>
        <dbReference type="ARBA" id="ARBA00023157"/>
    </source>
</evidence>
<dbReference type="RefSeq" id="WP_101637070.1">
    <property type="nucleotide sequence ID" value="NZ_JAPXGY010000003.1"/>
</dbReference>
<feature type="chain" id="PRO_5014133662" description="beta-lactamase" evidence="5">
    <location>
        <begin position="24"/>
        <end position="153"/>
    </location>
</feature>
<evidence type="ECO:0000313" key="6">
    <source>
        <dbReference type="EMBL" id="PKZ29498.1"/>
    </source>
</evidence>
<reference evidence="6 7" key="1">
    <citation type="submission" date="2017-12" db="EMBL/GenBank/DDBJ databases">
        <title>Phylogenetic diversity of female urinary microbiome.</title>
        <authorList>
            <person name="Thomas-White K."/>
            <person name="Wolfe A.J."/>
        </authorList>
    </citation>
    <scope>NUCLEOTIDE SEQUENCE [LARGE SCALE GENOMIC DNA]</scope>
    <source>
        <strain evidence="6 7">UMB0112</strain>
    </source>
</reference>
<evidence type="ECO:0000313" key="7">
    <source>
        <dbReference type="Proteomes" id="UP000234639"/>
    </source>
</evidence>
<sequence length="153" mass="16503">MRNKILSSLAIFTALILAGCSQTTPKTPVVSIPSTSNGGGAVIPAVKNSGAVVNSPINSNQAADIYNRLNQLSLEQCISVADGYYYNANFVNALLAYDYTCVRFQDIPTCMKLGKMFEKGEGSAVDKVKALDIYQRACFGGYDPGCKEMKRLQ</sequence>
<dbReference type="InterPro" id="IPR006597">
    <property type="entry name" value="Sel1-like"/>
</dbReference>
<gene>
    <name evidence="6" type="ORF">CYJ41_03845</name>
</gene>
<evidence type="ECO:0000256" key="2">
    <source>
        <dbReference type="ARBA" id="ARBA00012865"/>
    </source>
</evidence>
<name>A0A2I1NAV5_9BACT</name>
<evidence type="ECO:0000256" key="4">
    <source>
        <dbReference type="ARBA" id="ARBA00023251"/>
    </source>
</evidence>
<dbReference type="Gene3D" id="1.25.40.10">
    <property type="entry name" value="Tetratricopeptide repeat domain"/>
    <property type="match status" value="1"/>
</dbReference>
<dbReference type="EC" id="3.5.2.6" evidence="2"/>
<dbReference type="GO" id="GO:0046677">
    <property type="term" value="P:response to antibiotic"/>
    <property type="evidence" value="ECO:0007669"/>
    <property type="project" value="UniProtKB-KW"/>
</dbReference>